<protein>
    <submittedName>
        <fullName evidence="1">Uncharacterized protein</fullName>
    </submittedName>
</protein>
<proteinExistence type="predicted"/>
<dbReference type="Proteomes" id="UP000005237">
    <property type="component" value="Unassembled WGS sequence"/>
</dbReference>
<dbReference type="InterPro" id="IPR007465">
    <property type="entry name" value="DUF508"/>
</dbReference>
<dbReference type="Pfam" id="PF04370">
    <property type="entry name" value="DUF508"/>
    <property type="match status" value="1"/>
</dbReference>
<dbReference type="EnsemblMetazoa" id="CJA17883.1">
    <property type="protein sequence ID" value="CJA17883.1"/>
    <property type="gene ID" value="WBGene00137087"/>
</dbReference>
<accession>A0A8R1E3R4</accession>
<reference evidence="1" key="2">
    <citation type="submission" date="2022-06" db="UniProtKB">
        <authorList>
            <consortium name="EnsemblMetazoa"/>
        </authorList>
    </citation>
    <scope>IDENTIFICATION</scope>
    <source>
        <strain evidence="1">DF5081</strain>
    </source>
</reference>
<sequence>MYRDEFPSDCPLEDVVFNFHQLCARKLRGREFSPRLAFCIGELEQKKSRPVTKQDIRKSLAQLAKTHSIGKFVLIADNINEQ</sequence>
<evidence type="ECO:0000313" key="1">
    <source>
        <dbReference type="EnsemblMetazoa" id="CJA17883.1"/>
    </source>
</evidence>
<organism evidence="1 2">
    <name type="scientific">Caenorhabditis japonica</name>
    <dbReference type="NCBI Taxonomy" id="281687"/>
    <lineage>
        <taxon>Eukaryota</taxon>
        <taxon>Metazoa</taxon>
        <taxon>Ecdysozoa</taxon>
        <taxon>Nematoda</taxon>
        <taxon>Chromadorea</taxon>
        <taxon>Rhabditida</taxon>
        <taxon>Rhabditina</taxon>
        <taxon>Rhabditomorpha</taxon>
        <taxon>Rhabditoidea</taxon>
        <taxon>Rhabditidae</taxon>
        <taxon>Peloderinae</taxon>
        <taxon>Caenorhabditis</taxon>
    </lineage>
</organism>
<name>A0A8R1E3R4_CAEJA</name>
<evidence type="ECO:0000313" key="2">
    <source>
        <dbReference type="Proteomes" id="UP000005237"/>
    </source>
</evidence>
<keyword evidence="2" id="KW-1185">Reference proteome</keyword>
<dbReference type="AlphaFoldDB" id="A0A8R1E3R4"/>
<reference evidence="2" key="1">
    <citation type="submission" date="2010-08" db="EMBL/GenBank/DDBJ databases">
        <authorList>
            <consortium name="Caenorhabditis japonica Sequencing Consortium"/>
            <person name="Wilson R.K."/>
        </authorList>
    </citation>
    <scope>NUCLEOTIDE SEQUENCE [LARGE SCALE GENOMIC DNA]</scope>
    <source>
        <strain evidence="2">DF5081</strain>
    </source>
</reference>